<comment type="caution">
    <text evidence="2">The sequence shown here is derived from an EMBL/GenBank/DDBJ whole genome shotgun (WGS) entry which is preliminary data.</text>
</comment>
<reference evidence="2 3" key="1">
    <citation type="journal article" date="2019" name="Sci. Rep.">
        <title>Orb-weaving spider Araneus ventricosus genome elucidates the spidroin gene catalogue.</title>
        <authorList>
            <person name="Kono N."/>
            <person name="Nakamura H."/>
            <person name="Ohtoshi R."/>
            <person name="Moran D.A.P."/>
            <person name="Shinohara A."/>
            <person name="Yoshida Y."/>
            <person name="Fujiwara M."/>
            <person name="Mori M."/>
            <person name="Tomita M."/>
            <person name="Arakawa K."/>
        </authorList>
    </citation>
    <scope>NUCLEOTIDE SEQUENCE [LARGE SCALE GENOMIC DNA]</scope>
</reference>
<proteinExistence type="predicted"/>
<feature type="chain" id="PRO_5021348412" description="Secreted protein" evidence="1">
    <location>
        <begin position="30"/>
        <end position="83"/>
    </location>
</feature>
<evidence type="ECO:0008006" key="4">
    <source>
        <dbReference type="Google" id="ProtNLM"/>
    </source>
</evidence>
<feature type="signal peptide" evidence="1">
    <location>
        <begin position="1"/>
        <end position="29"/>
    </location>
</feature>
<keyword evidence="3" id="KW-1185">Reference proteome</keyword>
<gene>
    <name evidence="2" type="ORF">AVEN_181628_1</name>
</gene>
<dbReference type="AlphaFoldDB" id="A0A4Y2CMT0"/>
<sequence length="83" mass="8875">MTGAPSRRSPGGVLILSAVTTILATRSSAETTGVSYTKDFMCLQKKKSSGLWSGERGGQVTGPPHSIHRAGYLAFKKCRRYAT</sequence>
<name>A0A4Y2CMT0_ARAVE</name>
<keyword evidence="1" id="KW-0732">Signal</keyword>
<accession>A0A4Y2CMT0</accession>
<evidence type="ECO:0000313" key="2">
    <source>
        <dbReference type="EMBL" id="GBM05244.1"/>
    </source>
</evidence>
<evidence type="ECO:0000256" key="1">
    <source>
        <dbReference type="SAM" id="SignalP"/>
    </source>
</evidence>
<dbReference type="Proteomes" id="UP000499080">
    <property type="component" value="Unassembled WGS sequence"/>
</dbReference>
<dbReference type="EMBL" id="BGPR01000213">
    <property type="protein sequence ID" value="GBM05244.1"/>
    <property type="molecule type" value="Genomic_DNA"/>
</dbReference>
<protein>
    <recommendedName>
        <fullName evidence="4">Secreted protein</fullName>
    </recommendedName>
</protein>
<organism evidence="2 3">
    <name type="scientific">Araneus ventricosus</name>
    <name type="common">Orbweaver spider</name>
    <name type="synonym">Epeira ventricosa</name>
    <dbReference type="NCBI Taxonomy" id="182803"/>
    <lineage>
        <taxon>Eukaryota</taxon>
        <taxon>Metazoa</taxon>
        <taxon>Ecdysozoa</taxon>
        <taxon>Arthropoda</taxon>
        <taxon>Chelicerata</taxon>
        <taxon>Arachnida</taxon>
        <taxon>Araneae</taxon>
        <taxon>Araneomorphae</taxon>
        <taxon>Entelegynae</taxon>
        <taxon>Araneoidea</taxon>
        <taxon>Araneidae</taxon>
        <taxon>Araneus</taxon>
    </lineage>
</organism>
<evidence type="ECO:0000313" key="3">
    <source>
        <dbReference type="Proteomes" id="UP000499080"/>
    </source>
</evidence>